<comment type="caution">
    <text evidence="1">The sequence shown here is derived from an EMBL/GenBank/DDBJ whole genome shotgun (WGS) entry which is preliminary data.</text>
</comment>
<organism evidence="1 2">
    <name type="scientific">Coniosporium uncinatum</name>
    <dbReference type="NCBI Taxonomy" id="93489"/>
    <lineage>
        <taxon>Eukaryota</taxon>
        <taxon>Fungi</taxon>
        <taxon>Dikarya</taxon>
        <taxon>Ascomycota</taxon>
        <taxon>Pezizomycotina</taxon>
        <taxon>Dothideomycetes</taxon>
        <taxon>Dothideomycetes incertae sedis</taxon>
        <taxon>Coniosporium</taxon>
    </lineage>
</organism>
<dbReference type="EMBL" id="JAWDJW010006414">
    <property type="protein sequence ID" value="KAK3064846.1"/>
    <property type="molecule type" value="Genomic_DNA"/>
</dbReference>
<evidence type="ECO:0000313" key="2">
    <source>
        <dbReference type="Proteomes" id="UP001186974"/>
    </source>
</evidence>
<reference evidence="1" key="1">
    <citation type="submission" date="2024-09" db="EMBL/GenBank/DDBJ databases">
        <title>Black Yeasts Isolated from many extreme environments.</title>
        <authorList>
            <person name="Coleine C."/>
            <person name="Stajich J.E."/>
            <person name="Selbmann L."/>
        </authorList>
    </citation>
    <scope>NUCLEOTIDE SEQUENCE</scope>
    <source>
        <strain evidence="1">CCFEE 5737</strain>
    </source>
</reference>
<protein>
    <submittedName>
        <fullName evidence="1">Uncharacterized protein</fullName>
    </submittedName>
</protein>
<dbReference type="Proteomes" id="UP001186974">
    <property type="component" value="Unassembled WGS sequence"/>
</dbReference>
<name>A0ACC3DBP9_9PEZI</name>
<keyword evidence="2" id="KW-1185">Reference proteome</keyword>
<accession>A0ACC3DBP9</accession>
<evidence type="ECO:0000313" key="1">
    <source>
        <dbReference type="EMBL" id="KAK3064846.1"/>
    </source>
</evidence>
<gene>
    <name evidence="1" type="ORF">LTS18_003415</name>
</gene>
<proteinExistence type="predicted"/>
<sequence>MTAIMALMEDEKDDVVLLQLYQQEDESVRKATDIVNIGTVLLVKEPYFKVLGDGGYGLRVDHLSDVVYLEKGDTRIPKEWRPRLVGMTVTAESLKLKGNAAVGEGKYREAITEYSVALSQSATMTEVEVIERNRALAYLKTKQFDAALSDTEFPLFPPKPSDKALFRAAEALYYLGRYSECCDVLGVLCAAFPDNAQASEILDRARSRLLERKLGTYDFKKLQSKAMKLRLPHFDAATYICPVEIRQTKLRGRGLFVTKPVKVGDLLLCEKAFSRAHVTQGEEGNDEDGSKITFLLNIKTNRGFLGAQADLIRSIVQKLHRNPSIASAFTTWSHGPNARRAFIGDLMIVRATRDLEPGTKITFWYAKGADAKAVGETLKHWGFVCDCAICLDFRATKAAVVAERKKLIDGMKRAYENPRGIQTDKVERALEALDKTFTRPAHEVPRLLLWDSQLALTRVYAEQNNVAKCLESAGKTLTLLGFIVVGVDSLTTGFTVLQWGLMMDHVVEVFLHIKAAFAAMGADKDAVYAHGCARNAYQIVVGEGSSFDATYG</sequence>